<keyword evidence="1" id="KW-1133">Transmembrane helix</keyword>
<evidence type="ECO:0000256" key="1">
    <source>
        <dbReference type="SAM" id="Phobius"/>
    </source>
</evidence>
<dbReference type="Gene3D" id="3.40.50.620">
    <property type="entry name" value="HUPs"/>
    <property type="match status" value="1"/>
</dbReference>
<dbReference type="Pfam" id="PF02698">
    <property type="entry name" value="DUF218"/>
    <property type="match status" value="1"/>
</dbReference>
<keyword evidence="1" id="KW-0812">Transmembrane</keyword>
<feature type="domain" description="DUF218" evidence="2">
    <location>
        <begin position="81"/>
        <end position="225"/>
    </location>
</feature>
<dbReference type="GO" id="GO:0005886">
    <property type="term" value="C:plasma membrane"/>
    <property type="evidence" value="ECO:0007669"/>
    <property type="project" value="TreeGrafter"/>
</dbReference>
<dbReference type="RefSeq" id="WP_114827683.1">
    <property type="nucleotide sequence ID" value="NZ_QQTO01000019.1"/>
</dbReference>
<dbReference type="EMBL" id="QQTP01000001">
    <property type="protein sequence ID" value="RDJ29571.1"/>
    <property type="molecule type" value="Genomic_DNA"/>
</dbReference>
<feature type="transmembrane region" description="Helical" evidence="1">
    <location>
        <begin position="74"/>
        <end position="92"/>
    </location>
</feature>
<dbReference type="AlphaFoldDB" id="A0A370LCD3"/>
<dbReference type="GO" id="GO:0000270">
    <property type="term" value="P:peptidoglycan metabolic process"/>
    <property type="evidence" value="ECO:0007669"/>
    <property type="project" value="TreeGrafter"/>
</dbReference>
<organism evidence="3 4">
    <name type="scientific">Bosea caraganae</name>
    <dbReference type="NCBI Taxonomy" id="2763117"/>
    <lineage>
        <taxon>Bacteria</taxon>
        <taxon>Pseudomonadati</taxon>
        <taxon>Pseudomonadota</taxon>
        <taxon>Alphaproteobacteria</taxon>
        <taxon>Hyphomicrobiales</taxon>
        <taxon>Boseaceae</taxon>
        <taxon>Bosea</taxon>
    </lineage>
</organism>
<gene>
    <name evidence="3" type="ORF">DWE98_03240</name>
</gene>
<sequence>MFFFVSKLVWFALSPVNLLILLAALAALLAFTRFARFGRRLGLLAILGLVLLAFSPLPRIIVRPLEDRFPQQDAAKGPVAGIIVLGGAVSMLRGEATLNDKATRMTKAVELARLHPQAKLVFTGGGENPLSSSGMTETDGARKLFAELGLPPERLIFEDKSRNTRENAAFTRRLVDPKPGERWLLVTSAWHMPRSMGVFRKAGFHVEAFPVDYLTSGETTDFVLPYREAARGLDIAKDGTKEWVGLLAYWAMGYTDALYPGP</sequence>
<accession>A0A370LCD3</accession>
<dbReference type="GO" id="GO:0043164">
    <property type="term" value="P:Gram-negative-bacterium-type cell wall biogenesis"/>
    <property type="evidence" value="ECO:0007669"/>
    <property type="project" value="TreeGrafter"/>
</dbReference>
<dbReference type="InterPro" id="IPR051599">
    <property type="entry name" value="Cell_Envelope_Assoc"/>
</dbReference>
<protein>
    <submittedName>
        <fullName evidence="3">YdcF family protein</fullName>
    </submittedName>
</protein>
<dbReference type="PANTHER" id="PTHR30336:SF4">
    <property type="entry name" value="ENVELOPE BIOGENESIS FACTOR ELYC"/>
    <property type="match status" value="1"/>
</dbReference>
<keyword evidence="1" id="KW-0472">Membrane</keyword>
<feature type="transmembrane region" description="Helical" evidence="1">
    <location>
        <begin position="43"/>
        <end position="62"/>
    </location>
</feature>
<evidence type="ECO:0000313" key="3">
    <source>
        <dbReference type="EMBL" id="RDJ29571.1"/>
    </source>
</evidence>
<proteinExistence type="predicted"/>
<reference evidence="4" key="1">
    <citation type="submission" date="2018-07" db="EMBL/GenBank/DDBJ databases">
        <authorList>
            <person name="Safronova V.I."/>
            <person name="Chirak E.R."/>
            <person name="Sazanova A.L."/>
        </authorList>
    </citation>
    <scope>NUCLEOTIDE SEQUENCE [LARGE SCALE GENOMIC DNA]</scope>
    <source>
        <strain evidence="4">RCAM04685</strain>
    </source>
</reference>
<evidence type="ECO:0000259" key="2">
    <source>
        <dbReference type="Pfam" id="PF02698"/>
    </source>
</evidence>
<feature type="transmembrane region" description="Helical" evidence="1">
    <location>
        <begin position="12"/>
        <end position="31"/>
    </location>
</feature>
<dbReference type="OrthoDB" id="9809813at2"/>
<dbReference type="CDD" id="cd06259">
    <property type="entry name" value="YdcF-like"/>
    <property type="match status" value="1"/>
</dbReference>
<keyword evidence="4" id="KW-1185">Reference proteome</keyword>
<dbReference type="InterPro" id="IPR003848">
    <property type="entry name" value="DUF218"/>
</dbReference>
<name>A0A370LCD3_9HYPH</name>
<comment type="caution">
    <text evidence="3">The sequence shown here is derived from an EMBL/GenBank/DDBJ whole genome shotgun (WGS) entry which is preliminary data.</text>
</comment>
<dbReference type="InterPro" id="IPR014729">
    <property type="entry name" value="Rossmann-like_a/b/a_fold"/>
</dbReference>
<evidence type="ECO:0000313" key="4">
    <source>
        <dbReference type="Proteomes" id="UP000255207"/>
    </source>
</evidence>
<dbReference type="Proteomes" id="UP000255207">
    <property type="component" value="Unassembled WGS sequence"/>
</dbReference>
<dbReference type="PANTHER" id="PTHR30336">
    <property type="entry name" value="INNER MEMBRANE PROTEIN, PROBABLE PERMEASE"/>
    <property type="match status" value="1"/>
</dbReference>